<protein>
    <recommendedName>
        <fullName evidence="4">Anaerobic ribonucleoside-triphosphate reductase-activating protein</fullName>
    </recommendedName>
    <alternativeName>
        <fullName evidence="11">Class III anaerobic ribonucleotide reductase small component</fullName>
    </alternativeName>
</protein>
<proteinExistence type="inferred from homology"/>
<dbReference type="PIRSF" id="PIRSF000368">
    <property type="entry name" value="NrdG"/>
    <property type="match status" value="1"/>
</dbReference>
<evidence type="ECO:0000256" key="12">
    <source>
        <dbReference type="ARBA" id="ARBA00047365"/>
    </source>
</evidence>
<dbReference type="CDD" id="cd01335">
    <property type="entry name" value="Radical_SAM"/>
    <property type="match status" value="1"/>
</dbReference>
<comment type="function">
    <text evidence="2">Activation of anaerobic ribonucleoside-triphosphate reductase under anaerobic conditions by generation of an organic free radical, using S-adenosylmethionine and reduced flavodoxin as cosubstrates to produce 5'-deoxy-adenosine.</text>
</comment>
<dbReference type="InterPro" id="IPR034457">
    <property type="entry name" value="Organic_radical-activating"/>
</dbReference>
<evidence type="ECO:0000313" key="13">
    <source>
        <dbReference type="EMBL" id="MPM97768.1"/>
    </source>
</evidence>
<dbReference type="GO" id="GO:0046872">
    <property type="term" value="F:metal ion binding"/>
    <property type="evidence" value="ECO:0007669"/>
    <property type="project" value="UniProtKB-KW"/>
</dbReference>
<dbReference type="InterPro" id="IPR001989">
    <property type="entry name" value="Radical_activat_CS"/>
</dbReference>
<name>A0A645E9G1_9ZZZZ</name>
<comment type="cofactor">
    <cofactor evidence="1">
        <name>[4Fe-4S] cluster</name>
        <dbReference type="ChEBI" id="CHEBI:49883"/>
    </cofactor>
</comment>
<evidence type="ECO:0000256" key="11">
    <source>
        <dbReference type="ARBA" id="ARBA00033436"/>
    </source>
</evidence>
<dbReference type="NCBIfam" id="TIGR02491">
    <property type="entry name" value="NrdG"/>
    <property type="match status" value="1"/>
</dbReference>
<reference evidence="13" key="1">
    <citation type="submission" date="2019-08" db="EMBL/GenBank/DDBJ databases">
        <authorList>
            <person name="Kucharzyk K."/>
            <person name="Murdoch R.W."/>
            <person name="Higgins S."/>
            <person name="Loffler F."/>
        </authorList>
    </citation>
    <scope>NUCLEOTIDE SEQUENCE</scope>
</reference>
<evidence type="ECO:0000256" key="9">
    <source>
        <dbReference type="ARBA" id="ARBA00023004"/>
    </source>
</evidence>
<evidence type="ECO:0000256" key="6">
    <source>
        <dbReference type="ARBA" id="ARBA00022691"/>
    </source>
</evidence>
<keyword evidence="5" id="KW-0004">4Fe-4S</keyword>
<dbReference type="InterPro" id="IPR013785">
    <property type="entry name" value="Aldolase_TIM"/>
</dbReference>
<dbReference type="InterPro" id="IPR012837">
    <property type="entry name" value="NrdG"/>
</dbReference>
<dbReference type="InterPro" id="IPR058240">
    <property type="entry name" value="rSAM_sf"/>
</dbReference>
<organism evidence="13">
    <name type="scientific">bioreactor metagenome</name>
    <dbReference type="NCBI Taxonomy" id="1076179"/>
    <lineage>
        <taxon>unclassified sequences</taxon>
        <taxon>metagenomes</taxon>
        <taxon>ecological metagenomes</taxon>
    </lineage>
</organism>
<dbReference type="SFLD" id="SFLDF00299">
    <property type="entry name" value="anaerobic_ribonucleoside-triph"/>
    <property type="match status" value="1"/>
</dbReference>
<keyword evidence="6" id="KW-0949">S-adenosyl-L-methionine</keyword>
<dbReference type="SFLD" id="SFLDG01063">
    <property type="entry name" value="activating_enzymes__group_1"/>
    <property type="match status" value="1"/>
</dbReference>
<dbReference type="SFLD" id="SFLDG01066">
    <property type="entry name" value="organic_radical-activating_enz"/>
    <property type="match status" value="1"/>
</dbReference>
<keyword evidence="9" id="KW-0408">Iron</keyword>
<evidence type="ECO:0000256" key="7">
    <source>
        <dbReference type="ARBA" id="ARBA00022723"/>
    </source>
</evidence>
<dbReference type="SUPFAM" id="SSF102114">
    <property type="entry name" value="Radical SAM enzymes"/>
    <property type="match status" value="1"/>
</dbReference>
<dbReference type="GO" id="GO:0051539">
    <property type="term" value="F:4 iron, 4 sulfur cluster binding"/>
    <property type="evidence" value="ECO:0007669"/>
    <property type="project" value="UniProtKB-KW"/>
</dbReference>
<dbReference type="GO" id="GO:0004748">
    <property type="term" value="F:ribonucleoside-diphosphate reductase activity, thioredoxin disulfide as acceptor"/>
    <property type="evidence" value="ECO:0007669"/>
    <property type="project" value="TreeGrafter"/>
</dbReference>
<dbReference type="SFLD" id="SFLDS00029">
    <property type="entry name" value="Radical_SAM"/>
    <property type="match status" value="1"/>
</dbReference>
<dbReference type="PANTHER" id="PTHR30352:SF2">
    <property type="entry name" value="ANAEROBIC RIBONUCLEOSIDE-TRIPHOSPHATE REDUCTASE-ACTIVATING PROTEIN"/>
    <property type="match status" value="1"/>
</dbReference>
<evidence type="ECO:0000256" key="8">
    <source>
        <dbReference type="ARBA" id="ARBA00023002"/>
    </source>
</evidence>
<gene>
    <name evidence="13" type="ORF">SDC9_144945</name>
</gene>
<dbReference type="Pfam" id="PF13353">
    <property type="entry name" value="Fer4_12"/>
    <property type="match status" value="1"/>
</dbReference>
<dbReference type="Gene3D" id="3.20.20.70">
    <property type="entry name" value="Aldolase class I"/>
    <property type="match status" value="1"/>
</dbReference>
<sequence length="169" mass="18871">MEIRVFGVQGDSIVDGPGIRMAVFTQGCVHNCEGCHNPESHDLNGGKVYDTTNIIKFAGENPLYDGVTLTGGDPFYQPIPCTEIAEGVKKLGRNVWTYTGYTWEQLMASGREDFMRLLKATDVLVDGRFEKDKRSLELKFKGSSNQRTIDVPASLEKGKVVLWAEKIYF</sequence>
<accession>A0A645E9G1</accession>
<keyword evidence="7" id="KW-0479">Metal-binding</keyword>
<dbReference type="GO" id="GO:0043365">
    <property type="term" value="F:[formate-C-acetyltransferase]-activating enzyme activity"/>
    <property type="evidence" value="ECO:0007669"/>
    <property type="project" value="InterPro"/>
</dbReference>
<dbReference type="PANTHER" id="PTHR30352">
    <property type="entry name" value="PYRUVATE FORMATE-LYASE-ACTIVATING ENZYME"/>
    <property type="match status" value="1"/>
</dbReference>
<dbReference type="InterPro" id="IPR007197">
    <property type="entry name" value="rSAM"/>
</dbReference>
<keyword evidence="10" id="KW-0411">Iron-sulfur</keyword>
<dbReference type="EMBL" id="VSSQ01043991">
    <property type="protein sequence ID" value="MPM97768.1"/>
    <property type="molecule type" value="Genomic_DNA"/>
</dbReference>
<evidence type="ECO:0000256" key="2">
    <source>
        <dbReference type="ARBA" id="ARBA00003852"/>
    </source>
</evidence>
<comment type="caution">
    <text evidence="13">The sequence shown here is derived from an EMBL/GenBank/DDBJ whole genome shotgun (WGS) entry which is preliminary data.</text>
</comment>
<evidence type="ECO:0000256" key="10">
    <source>
        <dbReference type="ARBA" id="ARBA00023014"/>
    </source>
</evidence>
<dbReference type="AlphaFoldDB" id="A0A645E9G1"/>
<evidence type="ECO:0000256" key="5">
    <source>
        <dbReference type="ARBA" id="ARBA00022485"/>
    </source>
</evidence>
<comment type="similarity">
    <text evidence="3">Belongs to the organic radical-activating enzymes family.</text>
</comment>
<comment type="catalytic activity">
    <reaction evidence="12">
        <text>glycyl-[protein] + reduced [flavodoxin] + S-adenosyl-L-methionine = glycin-2-yl radical-[protein] + semiquinone [flavodoxin] + 5'-deoxyadenosine + L-methionine + H(+)</text>
        <dbReference type="Rhea" id="RHEA:61976"/>
        <dbReference type="Rhea" id="RHEA-COMP:10622"/>
        <dbReference type="Rhea" id="RHEA-COMP:14480"/>
        <dbReference type="Rhea" id="RHEA-COMP:15993"/>
        <dbReference type="Rhea" id="RHEA-COMP:15994"/>
        <dbReference type="ChEBI" id="CHEBI:15378"/>
        <dbReference type="ChEBI" id="CHEBI:17319"/>
        <dbReference type="ChEBI" id="CHEBI:29947"/>
        <dbReference type="ChEBI" id="CHEBI:32722"/>
        <dbReference type="ChEBI" id="CHEBI:57618"/>
        <dbReference type="ChEBI" id="CHEBI:57844"/>
        <dbReference type="ChEBI" id="CHEBI:59789"/>
        <dbReference type="ChEBI" id="CHEBI:140311"/>
    </reaction>
</comment>
<evidence type="ECO:0000256" key="4">
    <source>
        <dbReference type="ARBA" id="ARBA00014281"/>
    </source>
</evidence>
<evidence type="ECO:0000256" key="3">
    <source>
        <dbReference type="ARBA" id="ARBA00009777"/>
    </source>
</evidence>
<keyword evidence="8" id="KW-0560">Oxidoreductase</keyword>
<evidence type="ECO:0000256" key="1">
    <source>
        <dbReference type="ARBA" id="ARBA00001966"/>
    </source>
</evidence>
<dbReference type="PROSITE" id="PS01087">
    <property type="entry name" value="RADICAL_ACTIVATING"/>
    <property type="match status" value="1"/>
</dbReference>